<sequence length="106" mass="12502">MLANFDGFPNSLWLRRYRCPDCNCIIRMKPEGYFRRFQAPIHTILDCLHQRVSSGRWNPELPKSRQRHWLAALKRKALAYFGIGINWLDAFSRLVNMGRIPVSRAI</sequence>
<protein>
    <submittedName>
        <fullName evidence="1">Uncharacterized protein</fullName>
    </submittedName>
</protein>
<proteinExistence type="predicted"/>
<evidence type="ECO:0000313" key="1">
    <source>
        <dbReference type="EMBL" id="BBO85804.1"/>
    </source>
</evidence>
<dbReference type="AlphaFoldDB" id="A0A5K8A086"/>
<gene>
    <name evidence="1" type="ORF">DSCO28_63700</name>
</gene>
<dbReference type="Proteomes" id="UP000425960">
    <property type="component" value="Chromosome"/>
</dbReference>
<organism evidence="1 2">
    <name type="scientific">Desulfosarcina ovata subsp. sediminis</name>
    <dbReference type="NCBI Taxonomy" id="885957"/>
    <lineage>
        <taxon>Bacteria</taxon>
        <taxon>Pseudomonadati</taxon>
        <taxon>Thermodesulfobacteriota</taxon>
        <taxon>Desulfobacteria</taxon>
        <taxon>Desulfobacterales</taxon>
        <taxon>Desulfosarcinaceae</taxon>
        <taxon>Desulfosarcina</taxon>
    </lineage>
</organism>
<dbReference type="KEGG" id="dov:DSCO28_63700"/>
<reference evidence="1 2" key="1">
    <citation type="submission" date="2019-11" db="EMBL/GenBank/DDBJ databases">
        <title>Comparative genomics of hydrocarbon-degrading Desulfosarcina strains.</title>
        <authorList>
            <person name="Watanabe M."/>
            <person name="Kojima H."/>
            <person name="Fukui M."/>
        </authorList>
    </citation>
    <scope>NUCLEOTIDE SEQUENCE [LARGE SCALE GENOMIC DNA]</scope>
    <source>
        <strain evidence="1 2">28bB2T</strain>
    </source>
</reference>
<accession>A0A5K8A086</accession>
<evidence type="ECO:0000313" key="2">
    <source>
        <dbReference type="Proteomes" id="UP000425960"/>
    </source>
</evidence>
<dbReference type="EMBL" id="AP021876">
    <property type="protein sequence ID" value="BBO85804.1"/>
    <property type="molecule type" value="Genomic_DNA"/>
</dbReference>
<name>A0A5K8A086_9BACT</name>